<dbReference type="Proteomes" id="UP000887565">
    <property type="component" value="Unplaced"/>
</dbReference>
<proteinExistence type="predicted"/>
<accession>A0A915HI98</accession>
<protein>
    <submittedName>
        <fullName evidence="3">Uncharacterized protein</fullName>
    </submittedName>
</protein>
<dbReference type="WBParaSite" id="nRc.2.0.1.t01310-RA">
    <property type="protein sequence ID" value="nRc.2.0.1.t01310-RA"/>
    <property type="gene ID" value="nRc.2.0.1.g01310"/>
</dbReference>
<evidence type="ECO:0000313" key="3">
    <source>
        <dbReference type="WBParaSite" id="nRc.2.0.1.t01310-RA"/>
    </source>
</evidence>
<evidence type="ECO:0000256" key="1">
    <source>
        <dbReference type="SAM" id="MobiDB-lite"/>
    </source>
</evidence>
<keyword evidence="2" id="KW-1185">Reference proteome</keyword>
<reference evidence="3" key="1">
    <citation type="submission" date="2022-11" db="UniProtKB">
        <authorList>
            <consortium name="WormBaseParasite"/>
        </authorList>
    </citation>
    <scope>IDENTIFICATION</scope>
</reference>
<organism evidence="2 3">
    <name type="scientific">Romanomermis culicivorax</name>
    <name type="common">Nematode worm</name>
    <dbReference type="NCBI Taxonomy" id="13658"/>
    <lineage>
        <taxon>Eukaryota</taxon>
        <taxon>Metazoa</taxon>
        <taxon>Ecdysozoa</taxon>
        <taxon>Nematoda</taxon>
        <taxon>Enoplea</taxon>
        <taxon>Dorylaimia</taxon>
        <taxon>Mermithida</taxon>
        <taxon>Mermithoidea</taxon>
        <taxon>Mermithidae</taxon>
        <taxon>Romanomermis</taxon>
    </lineage>
</organism>
<dbReference type="AlphaFoldDB" id="A0A915HI98"/>
<sequence length="151" mass="17642">MFHFHLCGDIQDIFPTFAHDFQTVSAIAYNTAQINEHLSDKAVLETDLDMYKVRATKLPFSSRATFYMWQEAIKRFICHIDQEGAGSHCSYHKINHEIVLRIDPFPAKFRNQVVVNQADKPKPLVQNPKKTKEQLEEEEDEQYALIDEMQQ</sequence>
<feature type="region of interest" description="Disordered" evidence="1">
    <location>
        <begin position="119"/>
        <end position="139"/>
    </location>
</feature>
<name>A0A915HI98_ROMCU</name>
<evidence type="ECO:0000313" key="2">
    <source>
        <dbReference type="Proteomes" id="UP000887565"/>
    </source>
</evidence>